<feature type="transmembrane region" description="Helical" evidence="1">
    <location>
        <begin position="6"/>
        <end position="26"/>
    </location>
</feature>
<dbReference type="EMBL" id="CAJVAS010000061">
    <property type="protein sequence ID" value="CAG7651549.1"/>
    <property type="molecule type" value="Genomic_DNA"/>
</dbReference>
<organism evidence="2 3">
    <name type="scientific">Paenibacillus solanacearum</name>
    <dbReference type="NCBI Taxonomy" id="2048548"/>
    <lineage>
        <taxon>Bacteria</taxon>
        <taxon>Bacillati</taxon>
        <taxon>Bacillota</taxon>
        <taxon>Bacilli</taxon>
        <taxon>Bacillales</taxon>
        <taxon>Paenibacillaceae</taxon>
        <taxon>Paenibacillus</taxon>
    </lineage>
</organism>
<protein>
    <submittedName>
        <fullName evidence="2">Uncharacterized protein</fullName>
    </submittedName>
</protein>
<reference evidence="2" key="1">
    <citation type="submission" date="2021-06" db="EMBL/GenBank/DDBJ databases">
        <authorList>
            <person name="Criscuolo A."/>
        </authorList>
    </citation>
    <scope>NUCLEOTIDE SEQUENCE</scope>
    <source>
        <strain evidence="2">CIP111600</strain>
    </source>
</reference>
<evidence type="ECO:0000313" key="3">
    <source>
        <dbReference type="Proteomes" id="UP000693672"/>
    </source>
</evidence>
<feature type="transmembrane region" description="Helical" evidence="1">
    <location>
        <begin position="47"/>
        <end position="68"/>
    </location>
</feature>
<keyword evidence="1" id="KW-0472">Membrane</keyword>
<accession>A0A916K7S0</accession>
<proteinExistence type="predicted"/>
<keyword evidence="1" id="KW-1133">Transmembrane helix</keyword>
<evidence type="ECO:0000256" key="1">
    <source>
        <dbReference type="SAM" id="Phobius"/>
    </source>
</evidence>
<dbReference type="AlphaFoldDB" id="A0A916K7S0"/>
<sequence>MSLSIYYLLFATIMLIGAVWTMWIGMSKKNKEGNPSYDHRTKGNWSRLSWIYILVIAVGYAALVIYIVQ</sequence>
<keyword evidence="1" id="KW-0812">Transmembrane</keyword>
<dbReference type="RefSeq" id="WP_218095996.1">
    <property type="nucleotide sequence ID" value="NZ_CAJVAS010000061.1"/>
</dbReference>
<name>A0A916K7S0_9BACL</name>
<gene>
    <name evidence="2" type="ORF">PAESOLCIP111_06340</name>
</gene>
<keyword evidence="3" id="KW-1185">Reference proteome</keyword>
<evidence type="ECO:0000313" key="2">
    <source>
        <dbReference type="EMBL" id="CAG7651549.1"/>
    </source>
</evidence>
<dbReference type="Proteomes" id="UP000693672">
    <property type="component" value="Unassembled WGS sequence"/>
</dbReference>
<comment type="caution">
    <text evidence="2">The sequence shown here is derived from an EMBL/GenBank/DDBJ whole genome shotgun (WGS) entry which is preliminary data.</text>
</comment>